<dbReference type="SUPFAM" id="SSF51338">
    <property type="entry name" value="Composite domain of metallo-dependent hydrolases"/>
    <property type="match status" value="1"/>
</dbReference>
<keyword evidence="8" id="KW-1185">Reference proteome</keyword>
<comment type="function">
    <text evidence="2">Catalyzes the reversible cyclization of carbamoyl aspartate to dihydroorotate.</text>
</comment>
<dbReference type="Proteomes" id="UP001517247">
    <property type="component" value="Unassembled WGS sequence"/>
</dbReference>
<dbReference type="PANTHER" id="PTHR43668:SF4">
    <property type="entry name" value="ALLANTOINASE"/>
    <property type="match status" value="1"/>
</dbReference>
<evidence type="ECO:0000259" key="6">
    <source>
        <dbReference type="Pfam" id="PF01979"/>
    </source>
</evidence>
<organism evidence="7 8">
    <name type="scientific">Pedobacter ureilyticus</name>
    <dbReference type="NCBI Taxonomy" id="1393051"/>
    <lineage>
        <taxon>Bacteria</taxon>
        <taxon>Pseudomonadati</taxon>
        <taxon>Bacteroidota</taxon>
        <taxon>Sphingobacteriia</taxon>
        <taxon>Sphingobacteriales</taxon>
        <taxon>Sphingobacteriaceae</taxon>
        <taxon>Pedobacter</taxon>
    </lineage>
</organism>
<dbReference type="GO" id="GO:0004151">
    <property type="term" value="F:dihydroorotase activity"/>
    <property type="evidence" value="ECO:0007669"/>
    <property type="project" value="UniProtKB-EC"/>
</dbReference>
<evidence type="ECO:0000256" key="3">
    <source>
        <dbReference type="ARBA" id="ARBA00010286"/>
    </source>
</evidence>
<feature type="domain" description="Amidohydrolase-related" evidence="6">
    <location>
        <begin position="51"/>
        <end position="424"/>
    </location>
</feature>
<dbReference type="InterPro" id="IPR011059">
    <property type="entry name" value="Metal-dep_hydrolase_composite"/>
</dbReference>
<dbReference type="EMBL" id="SSHJ02000008">
    <property type="protein sequence ID" value="MFN0257025.1"/>
    <property type="molecule type" value="Genomic_DNA"/>
</dbReference>
<evidence type="ECO:0000256" key="1">
    <source>
        <dbReference type="ARBA" id="ARBA00001947"/>
    </source>
</evidence>
<dbReference type="RefSeq" id="WP_138724108.1">
    <property type="nucleotide sequence ID" value="NZ_SSHJ02000008.1"/>
</dbReference>
<dbReference type="InterPro" id="IPR050138">
    <property type="entry name" value="DHOase/Allantoinase_Hydrolase"/>
</dbReference>
<gene>
    <name evidence="7" type="ORF">E6A44_015660</name>
</gene>
<reference evidence="7 8" key="1">
    <citation type="submission" date="2024-12" db="EMBL/GenBank/DDBJ databases">
        <authorList>
            <person name="Hu S."/>
        </authorList>
    </citation>
    <scope>NUCLEOTIDE SEQUENCE [LARGE SCALE GENOMIC DNA]</scope>
    <source>
        <strain evidence="7 8">THG-T11</strain>
    </source>
</reference>
<dbReference type="Gene3D" id="2.30.40.10">
    <property type="entry name" value="Urease, subunit C, domain 1"/>
    <property type="match status" value="1"/>
</dbReference>
<dbReference type="CDD" id="cd01318">
    <property type="entry name" value="DHOase_IIb"/>
    <property type="match status" value="1"/>
</dbReference>
<evidence type="ECO:0000256" key="5">
    <source>
        <dbReference type="ARBA" id="ARBA00022801"/>
    </source>
</evidence>
<dbReference type="SUPFAM" id="SSF51556">
    <property type="entry name" value="Metallo-dependent hydrolases"/>
    <property type="match status" value="1"/>
</dbReference>
<comment type="similarity">
    <text evidence="3">Belongs to the metallo-dependent hydrolases superfamily. DHOase family. Class I DHOase subfamily.</text>
</comment>
<dbReference type="InterPro" id="IPR002195">
    <property type="entry name" value="Dihydroorotase_CS"/>
</dbReference>
<dbReference type="InterPro" id="IPR032466">
    <property type="entry name" value="Metal_Hydrolase"/>
</dbReference>
<name>A0ABW9JA76_9SPHI</name>
<proteinExistence type="inferred from homology"/>
<accession>A0ABW9JA76</accession>
<comment type="cofactor">
    <cofactor evidence="1">
        <name>Zn(2+)</name>
        <dbReference type="ChEBI" id="CHEBI:29105"/>
    </cofactor>
</comment>
<protein>
    <submittedName>
        <fullName evidence="7">Dihydroorotase</fullName>
        <ecNumber evidence="7">3.5.2.3</ecNumber>
    </submittedName>
</protein>
<dbReference type="NCBIfam" id="NF006688">
    <property type="entry name" value="PRK09236.1"/>
    <property type="match status" value="1"/>
</dbReference>
<dbReference type="PANTHER" id="PTHR43668">
    <property type="entry name" value="ALLANTOINASE"/>
    <property type="match status" value="1"/>
</dbReference>
<keyword evidence="4" id="KW-0479">Metal-binding</keyword>
<dbReference type="InterPro" id="IPR006680">
    <property type="entry name" value="Amidohydro-rel"/>
</dbReference>
<sequence>MSTILIKAASIVNEGQIFNADLLIKNGRIEKIASTIDTTADLEINAEGLHLLPGMIDDQVHFREPGLTHKADIFSESMAAVAGGITSFMEMPNTVPNTLTQDLLADKYAIAQQTSLANYSFYMGASNDNIEEVLKTDAKNVCGIKVFMGSSTGNMLVDNEKTLENIFSKAPMLVATHCEDEATIRHNLAVYKEKYGDDLTIDMHPLIRSAEACYKSSSLAVELAKRYDTRLHILHISTAKEIALFDNTLALADKRITAEACVHHLWFNDTDYATKGNFIKWNPAVKTAADQAGILQGLLDDHIDVIATDHAPHTIEEKNQPYAQAPSGGPLVQHALPALLEMHLQGKISLEKIVEKASHNVATCFNLSERGFVREGYWADLVLVDLNDPFKVTKLNTLYKCGWSPFDGETFRASITHTFVSGNLAYQKGKFMTNETGKRLSFDR</sequence>
<comment type="caution">
    <text evidence="7">The sequence shown here is derived from an EMBL/GenBank/DDBJ whole genome shotgun (WGS) entry which is preliminary data.</text>
</comment>
<dbReference type="PROSITE" id="PS00483">
    <property type="entry name" value="DIHYDROOROTASE_2"/>
    <property type="match status" value="1"/>
</dbReference>
<evidence type="ECO:0000256" key="2">
    <source>
        <dbReference type="ARBA" id="ARBA00002368"/>
    </source>
</evidence>
<dbReference type="EC" id="3.5.2.3" evidence="7"/>
<dbReference type="Gene3D" id="3.20.20.140">
    <property type="entry name" value="Metal-dependent hydrolases"/>
    <property type="match status" value="1"/>
</dbReference>
<keyword evidence="5 7" id="KW-0378">Hydrolase</keyword>
<dbReference type="Pfam" id="PF01979">
    <property type="entry name" value="Amidohydro_1"/>
    <property type="match status" value="1"/>
</dbReference>
<evidence type="ECO:0000313" key="7">
    <source>
        <dbReference type="EMBL" id="MFN0257025.1"/>
    </source>
</evidence>
<evidence type="ECO:0000313" key="8">
    <source>
        <dbReference type="Proteomes" id="UP001517247"/>
    </source>
</evidence>
<evidence type="ECO:0000256" key="4">
    <source>
        <dbReference type="ARBA" id="ARBA00022723"/>
    </source>
</evidence>